<dbReference type="Proteomes" id="UP000326757">
    <property type="component" value="Unassembled WGS sequence"/>
</dbReference>
<organism evidence="1 2">
    <name type="scientific">Monilinia laxa</name>
    <name type="common">Brown rot fungus</name>
    <name type="synonym">Sclerotinia laxa</name>
    <dbReference type="NCBI Taxonomy" id="61186"/>
    <lineage>
        <taxon>Eukaryota</taxon>
        <taxon>Fungi</taxon>
        <taxon>Dikarya</taxon>
        <taxon>Ascomycota</taxon>
        <taxon>Pezizomycotina</taxon>
        <taxon>Leotiomycetes</taxon>
        <taxon>Helotiales</taxon>
        <taxon>Sclerotiniaceae</taxon>
        <taxon>Monilinia</taxon>
    </lineage>
</organism>
<accession>A0A5N6KMX4</accession>
<gene>
    <name evidence="1" type="ORF">EYC80_004327</name>
</gene>
<sequence length="70" mass="8125">MLQKKHLFTNNFLVSTQNISTKSPTKHSTHPKLKMQTKRLVLNHSLNLRLPVFSTRKPKILRSGTSQVWT</sequence>
<protein>
    <submittedName>
        <fullName evidence="1">Uncharacterized protein</fullName>
    </submittedName>
</protein>
<proteinExistence type="predicted"/>
<name>A0A5N6KMX4_MONLA</name>
<reference evidence="1 2" key="1">
    <citation type="submission" date="2019-06" db="EMBL/GenBank/DDBJ databases">
        <title>Genome Sequence of the Brown Rot Fungal Pathogen Monilinia laxa.</title>
        <authorList>
            <person name="De Miccolis Angelini R.M."/>
            <person name="Landi L."/>
            <person name="Abate D."/>
            <person name="Pollastro S."/>
            <person name="Romanazzi G."/>
            <person name="Faretra F."/>
        </authorList>
    </citation>
    <scope>NUCLEOTIDE SEQUENCE [LARGE SCALE GENOMIC DNA]</scope>
    <source>
        <strain evidence="1 2">Mlax316</strain>
    </source>
</reference>
<evidence type="ECO:0000313" key="1">
    <source>
        <dbReference type="EMBL" id="KAB8305022.1"/>
    </source>
</evidence>
<dbReference type="EMBL" id="VIGI01000001">
    <property type="protein sequence ID" value="KAB8305022.1"/>
    <property type="molecule type" value="Genomic_DNA"/>
</dbReference>
<keyword evidence="2" id="KW-1185">Reference proteome</keyword>
<dbReference type="AlphaFoldDB" id="A0A5N6KMX4"/>
<comment type="caution">
    <text evidence="1">The sequence shown here is derived from an EMBL/GenBank/DDBJ whole genome shotgun (WGS) entry which is preliminary data.</text>
</comment>
<evidence type="ECO:0000313" key="2">
    <source>
        <dbReference type="Proteomes" id="UP000326757"/>
    </source>
</evidence>